<evidence type="ECO:0008006" key="3">
    <source>
        <dbReference type="Google" id="ProtNLM"/>
    </source>
</evidence>
<dbReference type="Proteomes" id="UP000770661">
    <property type="component" value="Unassembled WGS sequence"/>
</dbReference>
<evidence type="ECO:0000313" key="2">
    <source>
        <dbReference type="Proteomes" id="UP000770661"/>
    </source>
</evidence>
<keyword evidence="2" id="KW-1185">Reference proteome</keyword>
<dbReference type="AlphaFoldDB" id="A0A8J4XVJ5"/>
<reference evidence="1" key="1">
    <citation type="submission" date="2020-07" db="EMBL/GenBank/DDBJ databases">
        <title>The High-quality genome of the commercially important snow crab, Chionoecetes opilio.</title>
        <authorList>
            <person name="Jeong J.-H."/>
            <person name="Ryu S."/>
        </authorList>
    </citation>
    <scope>NUCLEOTIDE SEQUENCE</scope>
    <source>
        <strain evidence="1">MADBK_172401_WGS</strain>
        <tissue evidence="1">Digestive gland</tissue>
    </source>
</reference>
<dbReference type="OrthoDB" id="3942891at2759"/>
<organism evidence="1 2">
    <name type="scientific">Chionoecetes opilio</name>
    <name type="common">Atlantic snow crab</name>
    <name type="synonym">Cancer opilio</name>
    <dbReference type="NCBI Taxonomy" id="41210"/>
    <lineage>
        <taxon>Eukaryota</taxon>
        <taxon>Metazoa</taxon>
        <taxon>Ecdysozoa</taxon>
        <taxon>Arthropoda</taxon>
        <taxon>Crustacea</taxon>
        <taxon>Multicrustacea</taxon>
        <taxon>Malacostraca</taxon>
        <taxon>Eumalacostraca</taxon>
        <taxon>Eucarida</taxon>
        <taxon>Decapoda</taxon>
        <taxon>Pleocyemata</taxon>
        <taxon>Brachyura</taxon>
        <taxon>Eubrachyura</taxon>
        <taxon>Majoidea</taxon>
        <taxon>Majidae</taxon>
        <taxon>Chionoecetes</taxon>
    </lineage>
</organism>
<name>A0A8J4XVJ5_CHIOP</name>
<evidence type="ECO:0000313" key="1">
    <source>
        <dbReference type="EMBL" id="KAG0712634.1"/>
    </source>
</evidence>
<protein>
    <recommendedName>
        <fullName evidence="3">Nucleic-acid-binding protein from transposon X-element</fullName>
    </recommendedName>
</protein>
<accession>A0A8J4XVJ5</accession>
<dbReference type="EMBL" id="JACEEZ010022238">
    <property type="protein sequence ID" value="KAG0712634.1"/>
    <property type="molecule type" value="Genomic_DNA"/>
</dbReference>
<gene>
    <name evidence="1" type="ORF">GWK47_018021</name>
</gene>
<proteinExistence type="predicted"/>
<comment type="caution">
    <text evidence="1">The sequence shown here is derived from an EMBL/GenBank/DDBJ whole genome shotgun (WGS) entry which is preliminary data.</text>
</comment>
<sequence length="138" mass="15425">MPLEAVRDHPSVISAGRLRAVVTGPRPVQRYNHLQGRCQHPVRCGVCSQAHASEQCIRRHKARQLMTARCPNCFGGHHAWNPRCPERLRQLPGGVRRLQGGPMIGRGSKIPLFLLRFLRGRHGGVRVHLTPTSRGRGD</sequence>